<dbReference type="PANTHER" id="PTHR41282:SF1">
    <property type="entry name" value="CONSERVED TRANSMEMBRANE PROTEIN-RELATED"/>
    <property type="match status" value="1"/>
</dbReference>
<proteinExistence type="predicted"/>
<dbReference type="InterPro" id="IPR010539">
    <property type="entry name" value="BaxI_1-like"/>
</dbReference>
<feature type="transmembrane region" description="Helical" evidence="1">
    <location>
        <begin position="209"/>
        <end position="227"/>
    </location>
</feature>
<organism evidence="2 3">
    <name type="scientific">Fodinibius salsisoli</name>
    <dbReference type="NCBI Taxonomy" id="2820877"/>
    <lineage>
        <taxon>Bacteria</taxon>
        <taxon>Pseudomonadati</taxon>
        <taxon>Balneolota</taxon>
        <taxon>Balneolia</taxon>
        <taxon>Balneolales</taxon>
        <taxon>Balneolaceae</taxon>
        <taxon>Fodinibius</taxon>
    </lineage>
</organism>
<feature type="transmembrane region" description="Helical" evidence="1">
    <location>
        <begin position="176"/>
        <end position="197"/>
    </location>
</feature>
<evidence type="ECO:0000313" key="2">
    <source>
        <dbReference type="EMBL" id="MCW9706357.1"/>
    </source>
</evidence>
<gene>
    <name evidence="2" type="ORF">J6I44_05805</name>
</gene>
<evidence type="ECO:0000313" key="3">
    <source>
        <dbReference type="Proteomes" id="UP001207918"/>
    </source>
</evidence>
<feature type="transmembrane region" description="Helical" evidence="1">
    <location>
        <begin position="81"/>
        <end position="102"/>
    </location>
</feature>
<sequence>MRTGNPTLSQKTFQQVDQVAPGQRTMTISGTINKTAILFFILLLGAAISWYQPSAPFIWGGAIGGFIVAMVTIFKKEWSPITAPIYAGLEGLFLGGISLQYASMYEGIVFNAVLLTLGTFAAMLMAYRSGLIEVTQKFRMGVVAATGGIALVYVASFILSFFGINFGLLHGTGMMSIGFSLLVVGVAALNLVLDFDMIEQGVQANAPEYFEWYTSFGLMITLVWLYIELLRLLSKLQRR</sequence>
<feature type="transmembrane region" description="Helical" evidence="1">
    <location>
        <begin position="57"/>
        <end position="74"/>
    </location>
</feature>
<dbReference type="EMBL" id="JAGGJA010000003">
    <property type="protein sequence ID" value="MCW9706357.1"/>
    <property type="molecule type" value="Genomic_DNA"/>
</dbReference>
<keyword evidence="1" id="KW-0812">Transmembrane</keyword>
<dbReference type="PANTHER" id="PTHR41282">
    <property type="entry name" value="CONSERVED TRANSMEMBRANE PROTEIN-RELATED"/>
    <property type="match status" value="1"/>
</dbReference>
<dbReference type="Proteomes" id="UP001207918">
    <property type="component" value="Unassembled WGS sequence"/>
</dbReference>
<accession>A0ABT3PK87</accession>
<dbReference type="PIRSF" id="PIRSF009160">
    <property type="entry name" value="UCP009160"/>
    <property type="match status" value="1"/>
</dbReference>
<protein>
    <submittedName>
        <fullName evidence="2">Bax inhibitor-1/YccA family protein</fullName>
    </submittedName>
</protein>
<evidence type="ECO:0000256" key="1">
    <source>
        <dbReference type="SAM" id="Phobius"/>
    </source>
</evidence>
<keyword evidence="1" id="KW-0472">Membrane</keyword>
<keyword evidence="1" id="KW-1133">Transmembrane helix</keyword>
<feature type="transmembrane region" description="Helical" evidence="1">
    <location>
        <begin position="32"/>
        <end position="51"/>
    </location>
</feature>
<dbReference type="RefSeq" id="WP_265765062.1">
    <property type="nucleotide sequence ID" value="NZ_JAGGJA010000003.1"/>
</dbReference>
<reference evidence="2 3" key="1">
    <citation type="submission" date="2021-03" db="EMBL/GenBank/DDBJ databases">
        <title>Aliifodinibius sp. nov., a new bacterium isolated from saline soil.</title>
        <authorList>
            <person name="Galisteo C."/>
            <person name="De La Haba R."/>
            <person name="Sanchez-Porro C."/>
            <person name="Ventosa A."/>
        </authorList>
    </citation>
    <scope>NUCLEOTIDE SEQUENCE [LARGE SCALE GENOMIC DNA]</scope>
    <source>
        <strain evidence="2 3">1BSP15-2V2</strain>
    </source>
</reference>
<keyword evidence="3" id="KW-1185">Reference proteome</keyword>
<feature type="transmembrane region" description="Helical" evidence="1">
    <location>
        <begin position="140"/>
        <end position="164"/>
    </location>
</feature>
<comment type="caution">
    <text evidence="2">The sequence shown here is derived from an EMBL/GenBank/DDBJ whole genome shotgun (WGS) entry which is preliminary data.</text>
</comment>
<feature type="transmembrane region" description="Helical" evidence="1">
    <location>
        <begin position="108"/>
        <end position="128"/>
    </location>
</feature>
<name>A0ABT3PK87_9BACT</name>
<dbReference type="Pfam" id="PF12811">
    <property type="entry name" value="BaxI_1"/>
    <property type="match status" value="1"/>
</dbReference>